<evidence type="ECO:0000256" key="2">
    <source>
        <dbReference type="SAM" id="SignalP"/>
    </source>
</evidence>
<comment type="caution">
    <text evidence="1">Lacks conserved residue(s) required for the propagation of feature annotation.</text>
</comment>
<keyword evidence="5" id="KW-1185">Reference proteome</keyword>
<evidence type="ECO:0000256" key="1">
    <source>
        <dbReference type="PROSITE-ProRule" id="PRU01379"/>
    </source>
</evidence>
<feature type="chain" id="PRO_5046195302" description="Peptidase M14 domain-containing protein" evidence="2">
    <location>
        <begin position="29"/>
        <end position="453"/>
    </location>
</feature>
<feature type="domain" description="Peptidase M14" evidence="3">
    <location>
        <begin position="54"/>
        <end position="316"/>
    </location>
</feature>
<dbReference type="EMBL" id="JAMBEP010000001">
    <property type="protein sequence ID" value="MCL1633367.1"/>
    <property type="molecule type" value="Genomic_DNA"/>
</dbReference>
<organism evidence="4 5">
    <name type="scientific">Luteimonas galliterrae</name>
    <dbReference type="NCBI Taxonomy" id="2940486"/>
    <lineage>
        <taxon>Bacteria</taxon>
        <taxon>Pseudomonadati</taxon>
        <taxon>Pseudomonadota</taxon>
        <taxon>Gammaproteobacteria</taxon>
        <taxon>Lysobacterales</taxon>
        <taxon>Lysobacteraceae</taxon>
        <taxon>Luteimonas</taxon>
    </lineage>
</organism>
<protein>
    <recommendedName>
        <fullName evidence="3">Peptidase M14 domain-containing protein</fullName>
    </recommendedName>
</protein>
<evidence type="ECO:0000313" key="4">
    <source>
        <dbReference type="EMBL" id="MCL1633367.1"/>
    </source>
</evidence>
<dbReference type="Proteomes" id="UP001431217">
    <property type="component" value="Unassembled WGS sequence"/>
</dbReference>
<keyword evidence="2" id="KW-0732">Signal</keyword>
<dbReference type="InterPro" id="IPR011059">
    <property type="entry name" value="Metal-dep_hydrolase_composite"/>
</dbReference>
<dbReference type="SUPFAM" id="SSF53187">
    <property type="entry name" value="Zn-dependent exopeptidases"/>
    <property type="match status" value="1"/>
</dbReference>
<dbReference type="InterPro" id="IPR000834">
    <property type="entry name" value="Peptidase_M14"/>
</dbReference>
<dbReference type="Gene3D" id="3.40.630.10">
    <property type="entry name" value="Zn peptidases"/>
    <property type="match status" value="1"/>
</dbReference>
<dbReference type="PROSITE" id="PS52035">
    <property type="entry name" value="PEPTIDASE_M14"/>
    <property type="match status" value="1"/>
</dbReference>
<evidence type="ECO:0000313" key="5">
    <source>
        <dbReference type="Proteomes" id="UP001431217"/>
    </source>
</evidence>
<comment type="caution">
    <text evidence="4">The sequence shown here is derived from an EMBL/GenBank/DDBJ whole genome shotgun (WGS) entry which is preliminary data.</text>
</comment>
<sequence length="453" mass="49203">MRRTLALCLLSAASLVPLLSIASSPADKADAAAAMPPPPAWLSELDALYDARIRVAGLEDRAFSPEHWWDVAGPLATEARGFDTEQVGRSVEGRPLRHISWGQGGKRVLLWSQMHGDESTASMALADLFRFLGEHPDHPIVQRLRQGTTLDFLPVMNPDGAARFQRRNAQGIDINRDARALVTPEARALHGLRERLKPAFGFNLHDQNVGTRAGDSDRGTAIALLAPAYNEAREVNASRARAIEVAVAIRAVLEPYIAGYIAKWDDTFNPRAFGDLTAKAGVSTILIESGGIEGDPQKQRLRKLNFLALVGALDAIATGSHAGLPRALYEGLPENGKVWPDLLIRGGTLALPGQPQAKVDVLVDFERPLLERGGTIADIGDLGDRRARRTIDASGLYIVPFDPPGTPADRKRKTFAPDRPAYFRLSRDPQGRDVVWTLAGDVDPVKPNPVKGR</sequence>
<feature type="signal peptide" evidence="2">
    <location>
        <begin position="1"/>
        <end position="28"/>
    </location>
</feature>
<reference evidence="4 5" key="1">
    <citation type="submission" date="2022-05" db="EMBL/GenBank/DDBJ databases">
        <title>Luteimonas sp. SX5, whole genome shotgun sequencing project.</title>
        <authorList>
            <person name="Zhao G."/>
            <person name="Shen L."/>
        </authorList>
    </citation>
    <scope>NUCLEOTIDE SEQUENCE [LARGE SCALE GENOMIC DNA]</scope>
    <source>
        <strain evidence="4 5">SX5</strain>
    </source>
</reference>
<gene>
    <name evidence="4" type="ORF">M2650_01730</name>
</gene>
<proteinExistence type="inferred from homology"/>
<name>A0ABT0MES9_9GAMM</name>
<accession>A0ABT0MES9</accession>
<dbReference type="Gene3D" id="2.30.40.10">
    <property type="entry name" value="Urease, subunit C, domain 1"/>
    <property type="match status" value="1"/>
</dbReference>
<dbReference type="Pfam" id="PF00246">
    <property type="entry name" value="Peptidase_M14"/>
    <property type="match status" value="1"/>
</dbReference>
<dbReference type="SUPFAM" id="SSF51338">
    <property type="entry name" value="Composite domain of metallo-dependent hydrolases"/>
    <property type="match status" value="1"/>
</dbReference>
<comment type="similarity">
    <text evidence="1">Belongs to the peptidase M14 family.</text>
</comment>
<evidence type="ECO:0000259" key="3">
    <source>
        <dbReference type="PROSITE" id="PS52035"/>
    </source>
</evidence>